<name>A0ABU3GNS6_9SPHI</name>
<evidence type="ECO:0000313" key="14">
    <source>
        <dbReference type="Proteomes" id="UP001258315"/>
    </source>
</evidence>
<dbReference type="PANTHER" id="PTHR33446:SF2">
    <property type="entry name" value="PROTEIN TONB"/>
    <property type="match status" value="1"/>
</dbReference>
<evidence type="ECO:0000256" key="4">
    <source>
        <dbReference type="ARBA" id="ARBA00022475"/>
    </source>
</evidence>
<keyword evidence="14" id="KW-1185">Reference proteome</keyword>
<dbReference type="Gene3D" id="3.30.1150.10">
    <property type="match status" value="1"/>
</dbReference>
<dbReference type="Pfam" id="PF03544">
    <property type="entry name" value="TonB_C"/>
    <property type="match status" value="1"/>
</dbReference>
<dbReference type="SUPFAM" id="SSF74653">
    <property type="entry name" value="TolA/TonB C-terminal domain"/>
    <property type="match status" value="1"/>
</dbReference>
<comment type="caution">
    <text evidence="13">The sequence shown here is derived from an EMBL/GenBank/DDBJ whole genome shotgun (WGS) entry which is preliminary data.</text>
</comment>
<proteinExistence type="inferred from homology"/>
<dbReference type="InterPro" id="IPR037682">
    <property type="entry name" value="TonB_C"/>
</dbReference>
<keyword evidence="7" id="KW-0653">Protein transport</keyword>
<comment type="similarity">
    <text evidence="2">Belongs to the TonB family.</text>
</comment>
<dbReference type="InterPro" id="IPR051045">
    <property type="entry name" value="TonB-dependent_transducer"/>
</dbReference>
<comment type="subcellular location">
    <subcellularLocation>
        <location evidence="1">Cell inner membrane</location>
        <topology evidence="1">Single-pass membrane protein</topology>
        <orientation evidence="1">Periplasmic side</orientation>
    </subcellularLocation>
</comment>
<evidence type="ECO:0000256" key="3">
    <source>
        <dbReference type="ARBA" id="ARBA00022448"/>
    </source>
</evidence>
<evidence type="ECO:0000313" key="13">
    <source>
        <dbReference type="EMBL" id="MDT3401412.1"/>
    </source>
</evidence>
<evidence type="ECO:0000256" key="6">
    <source>
        <dbReference type="ARBA" id="ARBA00022692"/>
    </source>
</evidence>
<evidence type="ECO:0000256" key="1">
    <source>
        <dbReference type="ARBA" id="ARBA00004383"/>
    </source>
</evidence>
<dbReference type="PANTHER" id="PTHR33446">
    <property type="entry name" value="PROTEIN TONB-RELATED"/>
    <property type="match status" value="1"/>
</dbReference>
<feature type="compositionally biased region" description="Low complexity" evidence="10">
    <location>
        <begin position="148"/>
        <end position="162"/>
    </location>
</feature>
<keyword evidence="8 11" id="KW-1133">Transmembrane helix</keyword>
<keyword evidence="5" id="KW-0997">Cell inner membrane</keyword>
<evidence type="ECO:0000256" key="5">
    <source>
        <dbReference type="ARBA" id="ARBA00022519"/>
    </source>
</evidence>
<evidence type="ECO:0000256" key="11">
    <source>
        <dbReference type="SAM" id="Phobius"/>
    </source>
</evidence>
<keyword evidence="3" id="KW-0813">Transport</keyword>
<keyword evidence="6 11" id="KW-0812">Transmembrane</keyword>
<reference evidence="14" key="1">
    <citation type="submission" date="2023-07" db="EMBL/GenBank/DDBJ databases">
        <title>Functional and genomic diversity of the sorghum phyllosphere microbiome.</title>
        <authorList>
            <person name="Shade A."/>
        </authorList>
    </citation>
    <scope>NUCLEOTIDE SEQUENCE [LARGE SCALE GENOMIC DNA]</scope>
    <source>
        <strain evidence="14">SORGH_AS_0422</strain>
    </source>
</reference>
<feature type="transmembrane region" description="Helical" evidence="11">
    <location>
        <begin position="41"/>
        <end position="60"/>
    </location>
</feature>
<dbReference type="NCBIfam" id="TIGR01352">
    <property type="entry name" value="tonB_Cterm"/>
    <property type="match status" value="1"/>
</dbReference>
<evidence type="ECO:0000256" key="10">
    <source>
        <dbReference type="SAM" id="MobiDB-lite"/>
    </source>
</evidence>
<feature type="region of interest" description="Disordered" evidence="10">
    <location>
        <begin position="143"/>
        <end position="179"/>
    </location>
</feature>
<accession>A0ABU3GNS6</accession>
<keyword evidence="4" id="KW-1003">Cell membrane</keyword>
<dbReference type="InterPro" id="IPR006260">
    <property type="entry name" value="TonB/TolA_C"/>
</dbReference>
<feature type="domain" description="TonB C-terminal" evidence="12">
    <location>
        <begin position="191"/>
        <end position="283"/>
    </location>
</feature>
<protein>
    <submittedName>
        <fullName evidence="13">Protein TonB</fullName>
    </submittedName>
</protein>
<evidence type="ECO:0000256" key="8">
    <source>
        <dbReference type="ARBA" id="ARBA00022989"/>
    </source>
</evidence>
<gene>
    <name evidence="13" type="ORF">QE417_000484</name>
</gene>
<dbReference type="EMBL" id="JAVLVU010000001">
    <property type="protein sequence ID" value="MDT3401412.1"/>
    <property type="molecule type" value="Genomic_DNA"/>
</dbReference>
<evidence type="ECO:0000256" key="9">
    <source>
        <dbReference type="ARBA" id="ARBA00023136"/>
    </source>
</evidence>
<dbReference type="PROSITE" id="PS52015">
    <property type="entry name" value="TONB_CTD"/>
    <property type="match status" value="1"/>
</dbReference>
<evidence type="ECO:0000256" key="2">
    <source>
        <dbReference type="ARBA" id="ARBA00006555"/>
    </source>
</evidence>
<dbReference type="Proteomes" id="UP001258315">
    <property type="component" value="Unassembled WGS sequence"/>
</dbReference>
<keyword evidence="9 11" id="KW-0472">Membrane</keyword>
<sequence>MLNQKFDLYKSEWLDLVFTDRNKSYGAYDLRVHYGETMMKALAITVLGFTLTAGVLTYIIKNRDVERGPIEVDLSPKKYTPPPVIEKPKDPVIEKPHKAAQATKPAAVQQNNVASQRFVEPVPTNDPVIDNVKPIDPGKVISTIDNKGVNTQPITNTTTTVTPGGGIGQGNTQNDGDGSKTFDINGVEVMPEPYGGNAAWAKFLQKNLRYPDTDVQGRVMLSFIIEKDGKLSDIQILKGISPELDREALRVLKLAPAWKPGMQNGHAVRVKYTIPIVFQMADN</sequence>
<organism evidence="13 14">
    <name type="scientific">Mucilaginibacter terrae</name>
    <dbReference type="NCBI Taxonomy" id="1955052"/>
    <lineage>
        <taxon>Bacteria</taxon>
        <taxon>Pseudomonadati</taxon>
        <taxon>Bacteroidota</taxon>
        <taxon>Sphingobacteriia</taxon>
        <taxon>Sphingobacteriales</taxon>
        <taxon>Sphingobacteriaceae</taxon>
        <taxon>Mucilaginibacter</taxon>
    </lineage>
</organism>
<evidence type="ECO:0000256" key="7">
    <source>
        <dbReference type="ARBA" id="ARBA00022927"/>
    </source>
</evidence>
<dbReference type="RefSeq" id="WP_311947283.1">
    <property type="nucleotide sequence ID" value="NZ_JAVLVU010000001.1"/>
</dbReference>
<evidence type="ECO:0000259" key="12">
    <source>
        <dbReference type="PROSITE" id="PS52015"/>
    </source>
</evidence>